<keyword evidence="3" id="KW-1185">Reference proteome</keyword>
<evidence type="ECO:0000256" key="1">
    <source>
        <dbReference type="SAM" id="MobiDB-lite"/>
    </source>
</evidence>
<accession>A0ABN6NZB9</accession>
<evidence type="ECO:0000313" key="2">
    <source>
        <dbReference type="EMBL" id="BDG70475.1"/>
    </source>
</evidence>
<gene>
    <name evidence="2" type="ORF">Rmf_04040</name>
</gene>
<dbReference type="Proteomes" id="UP000831327">
    <property type="component" value="Chromosome"/>
</dbReference>
<proteinExistence type="predicted"/>
<reference evidence="2 3" key="1">
    <citation type="journal article" date="2016" name="Microbes Environ.">
        <title>Phylogenetically diverse aerobic anoxygenic phototrophic bacteria isolated from epilithic biofilms in Tama river, Japan.</title>
        <authorList>
            <person name="Hirose S."/>
            <person name="Matsuura K."/>
            <person name="Haruta S."/>
        </authorList>
    </citation>
    <scope>NUCLEOTIDE SEQUENCE [LARGE SCALE GENOMIC DNA]</scope>
    <source>
        <strain evidence="2 3">S08</strain>
    </source>
</reference>
<dbReference type="EMBL" id="AP025637">
    <property type="protein sequence ID" value="BDG70475.1"/>
    <property type="molecule type" value="Genomic_DNA"/>
</dbReference>
<organism evidence="2 3">
    <name type="scientific">Roseomonas fluvialis</name>
    <dbReference type="NCBI Taxonomy" id="1750527"/>
    <lineage>
        <taxon>Bacteria</taxon>
        <taxon>Pseudomonadati</taxon>
        <taxon>Pseudomonadota</taxon>
        <taxon>Alphaproteobacteria</taxon>
        <taxon>Acetobacterales</taxon>
        <taxon>Roseomonadaceae</taxon>
        <taxon>Roseomonas</taxon>
    </lineage>
</organism>
<evidence type="ECO:0000313" key="3">
    <source>
        <dbReference type="Proteomes" id="UP000831327"/>
    </source>
</evidence>
<feature type="region of interest" description="Disordered" evidence="1">
    <location>
        <begin position="1"/>
        <end position="77"/>
    </location>
</feature>
<protein>
    <submittedName>
        <fullName evidence="2">Uncharacterized protein</fullName>
    </submittedName>
</protein>
<sequence length="77" mass="8238">MVSPGGCESHSEKQRRGANQSKTCGGGAPEFEPSQGTIRFPRSDCSELATMLRPAQNGRDPTMFDFSTQIAPRGAAH</sequence>
<name>A0ABN6NZB9_9PROT</name>